<evidence type="ECO:0000313" key="9">
    <source>
        <dbReference type="EMBL" id="CAF1396893.1"/>
    </source>
</evidence>
<evidence type="ECO:0000256" key="4">
    <source>
        <dbReference type="ARBA" id="ARBA00023002"/>
    </source>
</evidence>
<dbReference type="GO" id="GO:0020037">
    <property type="term" value="F:heme binding"/>
    <property type="evidence" value="ECO:0007669"/>
    <property type="project" value="InterPro"/>
</dbReference>
<dbReference type="PROSITE" id="PS00086">
    <property type="entry name" value="CYTOCHROME_P450"/>
    <property type="match status" value="1"/>
</dbReference>
<keyword evidence="4 8" id="KW-0560">Oxidoreductase</keyword>
<evidence type="ECO:0000256" key="6">
    <source>
        <dbReference type="ARBA" id="ARBA00023033"/>
    </source>
</evidence>
<evidence type="ECO:0000256" key="1">
    <source>
        <dbReference type="ARBA" id="ARBA00010617"/>
    </source>
</evidence>
<evidence type="ECO:0000313" key="11">
    <source>
        <dbReference type="Proteomes" id="UP000663828"/>
    </source>
</evidence>
<accession>A0A815SZM3</accession>
<proteinExistence type="inferred from homology"/>
<comment type="caution">
    <text evidence="10">The sequence shown here is derived from an EMBL/GenBank/DDBJ whole genome shotgun (WGS) entry which is preliminary data.</text>
</comment>
<dbReference type="PRINTS" id="PR00385">
    <property type="entry name" value="P450"/>
</dbReference>
<dbReference type="GO" id="GO:0005506">
    <property type="term" value="F:iron ion binding"/>
    <property type="evidence" value="ECO:0007669"/>
    <property type="project" value="InterPro"/>
</dbReference>
<comment type="cofactor">
    <cofactor evidence="7">
        <name>heme</name>
        <dbReference type="ChEBI" id="CHEBI:30413"/>
    </cofactor>
</comment>
<dbReference type="PRINTS" id="PR00463">
    <property type="entry name" value="EP450I"/>
</dbReference>
<evidence type="ECO:0008006" key="12">
    <source>
        <dbReference type="Google" id="ProtNLM"/>
    </source>
</evidence>
<dbReference type="OrthoDB" id="1470350at2759"/>
<dbReference type="SUPFAM" id="SSF48264">
    <property type="entry name" value="Cytochrome P450"/>
    <property type="match status" value="1"/>
</dbReference>
<keyword evidence="3 7" id="KW-0479">Metal-binding</keyword>
<evidence type="ECO:0000256" key="5">
    <source>
        <dbReference type="ARBA" id="ARBA00023004"/>
    </source>
</evidence>
<protein>
    <recommendedName>
        <fullName evidence="12">Cytochrome P450</fullName>
    </recommendedName>
</protein>
<evidence type="ECO:0000256" key="8">
    <source>
        <dbReference type="RuleBase" id="RU000461"/>
    </source>
</evidence>
<evidence type="ECO:0000313" key="10">
    <source>
        <dbReference type="EMBL" id="CAF1494554.1"/>
    </source>
</evidence>
<evidence type="ECO:0000256" key="7">
    <source>
        <dbReference type="PIRSR" id="PIRSR602401-1"/>
    </source>
</evidence>
<dbReference type="Gene3D" id="1.10.630.10">
    <property type="entry name" value="Cytochrome P450"/>
    <property type="match status" value="1"/>
</dbReference>
<name>A0A815SZM3_ADIRI</name>
<dbReference type="GO" id="GO:0004497">
    <property type="term" value="F:monooxygenase activity"/>
    <property type="evidence" value="ECO:0007669"/>
    <property type="project" value="UniProtKB-KW"/>
</dbReference>
<dbReference type="EMBL" id="CAJNOR010004336">
    <property type="protein sequence ID" value="CAF1494554.1"/>
    <property type="molecule type" value="Genomic_DNA"/>
</dbReference>
<organism evidence="10 11">
    <name type="scientific">Adineta ricciae</name>
    <name type="common">Rotifer</name>
    <dbReference type="NCBI Taxonomy" id="249248"/>
    <lineage>
        <taxon>Eukaryota</taxon>
        <taxon>Metazoa</taxon>
        <taxon>Spiralia</taxon>
        <taxon>Gnathifera</taxon>
        <taxon>Rotifera</taxon>
        <taxon>Eurotatoria</taxon>
        <taxon>Bdelloidea</taxon>
        <taxon>Adinetida</taxon>
        <taxon>Adinetidae</taxon>
        <taxon>Adineta</taxon>
    </lineage>
</organism>
<keyword evidence="5 7" id="KW-0408">Iron</keyword>
<dbReference type="AlphaFoldDB" id="A0A815SZM3"/>
<dbReference type="EMBL" id="CAJNOJ010000320">
    <property type="protein sequence ID" value="CAF1396893.1"/>
    <property type="molecule type" value="Genomic_DNA"/>
</dbReference>
<dbReference type="PANTHER" id="PTHR24291">
    <property type="entry name" value="CYTOCHROME P450 FAMILY 4"/>
    <property type="match status" value="1"/>
</dbReference>
<feature type="binding site" description="axial binding residue" evidence="7">
    <location>
        <position position="449"/>
    </location>
    <ligand>
        <name>heme</name>
        <dbReference type="ChEBI" id="CHEBI:30413"/>
    </ligand>
    <ligandPart>
        <name>Fe</name>
        <dbReference type="ChEBI" id="CHEBI:18248"/>
    </ligandPart>
</feature>
<keyword evidence="6 8" id="KW-0503">Monooxygenase</keyword>
<dbReference type="InterPro" id="IPR017972">
    <property type="entry name" value="Cyt_P450_CS"/>
</dbReference>
<keyword evidence="2 7" id="KW-0349">Heme</keyword>
<evidence type="ECO:0000256" key="2">
    <source>
        <dbReference type="ARBA" id="ARBA00022617"/>
    </source>
</evidence>
<dbReference type="InterPro" id="IPR036396">
    <property type="entry name" value="Cyt_P450_sf"/>
</dbReference>
<sequence length="501" mass="57330">MWSILLTSAILLYFIYRLLKFWIFDPKRIHDDLASQGIPGQYIPIFGEILSIRRAAERGDPLSHLRLLREKYGPYYRSSFGPIARLSTSDPGLIQGILKSNARCYHKSNLMQMILGTLLGHDSLLMAEDNVHSQHRRLIAPVFQHQNINSMISLMIEKTSNYIEKWQNNLRETAPKDFVVDMHAEMARLTLDIVTGCVFGDGLMGNNHARKIIYDNVTTTLADVEKRIHNMIAIIPIVNRLPLPSKQRIDKSKRDVRIVIQQIIDDRKQGLTKSSCKGPDLLDLILAARDDDKISKFTDKEIYEETLTFIIAGHETTSNLMVWTFYNLANNPDVYQRLESEIDSVLDENEEISISTLSLLTYTEAVLKESLRLHQPVPTLVRKVVEDNTLTASDGKQIHIKKGTDILIDIYGLHHSELYWSEPMKFDPSRFTGRHADTLLPFSAGPRSCIGQNFAMLEAKVMLAMLVKHFHFELVPGQKHVPEIVITMRPKYGMWTKLSLR</sequence>
<dbReference type="Proteomes" id="UP000663828">
    <property type="component" value="Unassembled WGS sequence"/>
</dbReference>
<keyword evidence="11" id="KW-1185">Reference proteome</keyword>
<dbReference type="Pfam" id="PF00067">
    <property type="entry name" value="p450"/>
    <property type="match status" value="1"/>
</dbReference>
<dbReference type="GO" id="GO:0016705">
    <property type="term" value="F:oxidoreductase activity, acting on paired donors, with incorporation or reduction of molecular oxygen"/>
    <property type="evidence" value="ECO:0007669"/>
    <property type="project" value="InterPro"/>
</dbReference>
<dbReference type="InterPro" id="IPR050196">
    <property type="entry name" value="Cytochrome_P450_Monoox"/>
</dbReference>
<gene>
    <name evidence="9" type="ORF">EDS130_LOCUS35789</name>
    <name evidence="10" type="ORF">XAT740_LOCUS39285</name>
</gene>
<evidence type="ECO:0000256" key="3">
    <source>
        <dbReference type="ARBA" id="ARBA00022723"/>
    </source>
</evidence>
<dbReference type="InterPro" id="IPR002401">
    <property type="entry name" value="Cyt_P450_E_grp-I"/>
</dbReference>
<dbReference type="Proteomes" id="UP000663852">
    <property type="component" value="Unassembled WGS sequence"/>
</dbReference>
<dbReference type="InterPro" id="IPR001128">
    <property type="entry name" value="Cyt_P450"/>
</dbReference>
<reference evidence="10" key="1">
    <citation type="submission" date="2021-02" db="EMBL/GenBank/DDBJ databases">
        <authorList>
            <person name="Nowell W R."/>
        </authorList>
    </citation>
    <scope>NUCLEOTIDE SEQUENCE</scope>
</reference>
<dbReference type="PANTHER" id="PTHR24291:SF50">
    <property type="entry name" value="BIFUNCTIONAL ALBAFLAVENONE MONOOXYGENASE_TERPENE SYNTHASE"/>
    <property type="match status" value="1"/>
</dbReference>
<comment type="similarity">
    <text evidence="1 8">Belongs to the cytochrome P450 family.</text>
</comment>